<reference evidence="3 4" key="1">
    <citation type="journal article" date="2024" name="BMC Genomics">
        <title>Genome assembly of redclaw crayfish (Cherax quadricarinatus) provides insights into its immune adaptation and hypoxia tolerance.</title>
        <authorList>
            <person name="Liu Z."/>
            <person name="Zheng J."/>
            <person name="Li H."/>
            <person name="Fang K."/>
            <person name="Wang S."/>
            <person name="He J."/>
            <person name="Zhou D."/>
            <person name="Weng S."/>
            <person name="Chi M."/>
            <person name="Gu Z."/>
            <person name="He J."/>
            <person name="Li F."/>
            <person name="Wang M."/>
        </authorList>
    </citation>
    <scope>NUCLEOTIDE SEQUENCE [LARGE SCALE GENOMIC DNA]</scope>
    <source>
        <strain evidence="3">ZL_2023a</strain>
    </source>
</reference>
<feature type="non-terminal residue" evidence="3">
    <location>
        <position position="1"/>
    </location>
</feature>
<sequence>STLSVFNVCVFIFGRDHQMDREWTYRPPVLVGERVVWLGGSPGLGTEEPCEYGPHHGTVSWIGKVPEMGNHWTVGVEFEFVMAGGCDGSWNGRHLFTCPNARGLFLPLLSLIKEKEFYGNKHTTSETSGQTRRTCSFTCSSTSVSTSLSSDKAPASLDLSLAPEPPPPKNRASSSDSHGRTCMKQPCELRNQLLVSSIPSTSIDF</sequence>
<proteinExistence type="predicted"/>
<dbReference type="InterPro" id="IPR036859">
    <property type="entry name" value="CAP-Gly_dom_sf"/>
</dbReference>
<dbReference type="Proteomes" id="UP001445076">
    <property type="component" value="Unassembled WGS sequence"/>
</dbReference>
<accession>A0AAW0YHK5</accession>
<feature type="domain" description="CAP-Gly" evidence="2">
    <location>
        <begin position="31"/>
        <end position="112"/>
    </location>
</feature>
<dbReference type="AlphaFoldDB" id="A0AAW0YHK5"/>
<evidence type="ECO:0000313" key="4">
    <source>
        <dbReference type="Proteomes" id="UP001445076"/>
    </source>
</evidence>
<name>A0AAW0YHK5_CHEQU</name>
<dbReference type="Pfam" id="PF01302">
    <property type="entry name" value="CAP_GLY"/>
    <property type="match status" value="1"/>
</dbReference>
<dbReference type="EMBL" id="JARKIK010000006">
    <property type="protein sequence ID" value="KAK8751234.1"/>
    <property type="molecule type" value="Genomic_DNA"/>
</dbReference>
<evidence type="ECO:0000256" key="1">
    <source>
        <dbReference type="SAM" id="MobiDB-lite"/>
    </source>
</evidence>
<keyword evidence="4" id="KW-1185">Reference proteome</keyword>
<dbReference type="SUPFAM" id="SSF74924">
    <property type="entry name" value="Cap-Gly domain"/>
    <property type="match status" value="1"/>
</dbReference>
<dbReference type="Gene3D" id="2.30.30.190">
    <property type="entry name" value="CAP Gly-rich-like domain"/>
    <property type="match status" value="1"/>
</dbReference>
<evidence type="ECO:0000313" key="3">
    <source>
        <dbReference type="EMBL" id="KAK8751234.1"/>
    </source>
</evidence>
<dbReference type="SMART" id="SM01052">
    <property type="entry name" value="CAP_GLY"/>
    <property type="match status" value="1"/>
</dbReference>
<protein>
    <recommendedName>
        <fullName evidence="2">CAP-Gly domain-containing protein</fullName>
    </recommendedName>
</protein>
<dbReference type="InterPro" id="IPR000938">
    <property type="entry name" value="CAP-Gly_domain"/>
</dbReference>
<comment type="caution">
    <text evidence="3">The sequence shown here is derived from an EMBL/GenBank/DDBJ whole genome shotgun (WGS) entry which is preliminary data.</text>
</comment>
<evidence type="ECO:0000259" key="2">
    <source>
        <dbReference type="SMART" id="SM01052"/>
    </source>
</evidence>
<gene>
    <name evidence="3" type="ORF">OTU49_013580</name>
</gene>
<feature type="region of interest" description="Disordered" evidence="1">
    <location>
        <begin position="143"/>
        <end position="181"/>
    </location>
</feature>
<organism evidence="3 4">
    <name type="scientific">Cherax quadricarinatus</name>
    <name type="common">Australian red claw crayfish</name>
    <dbReference type="NCBI Taxonomy" id="27406"/>
    <lineage>
        <taxon>Eukaryota</taxon>
        <taxon>Metazoa</taxon>
        <taxon>Ecdysozoa</taxon>
        <taxon>Arthropoda</taxon>
        <taxon>Crustacea</taxon>
        <taxon>Multicrustacea</taxon>
        <taxon>Malacostraca</taxon>
        <taxon>Eumalacostraca</taxon>
        <taxon>Eucarida</taxon>
        <taxon>Decapoda</taxon>
        <taxon>Pleocyemata</taxon>
        <taxon>Astacidea</taxon>
        <taxon>Parastacoidea</taxon>
        <taxon>Parastacidae</taxon>
        <taxon>Cherax</taxon>
    </lineage>
</organism>